<feature type="region of interest" description="Disordered" evidence="1">
    <location>
        <begin position="257"/>
        <end position="279"/>
    </location>
</feature>
<dbReference type="KEGG" id="ang:An07g01210"/>
<dbReference type="GeneID" id="84591267"/>
<dbReference type="VEuPathDB" id="FungiDB:An07g01210"/>
<reference evidence="2" key="1">
    <citation type="submission" date="2025-02" db="EMBL/GenBank/DDBJ databases">
        <authorList>
            <consortium name="NCBI Genome Project"/>
        </authorList>
    </citation>
    <scope>NUCLEOTIDE SEQUENCE</scope>
</reference>
<organism evidence="2">
    <name type="scientific">Aspergillus niger</name>
    <dbReference type="NCBI Taxonomy" id="5061"/>
    <lineage>
        <taxon>Eukaryota</taxon>
        <taxon>Fungi</taxon>
        <taxon>Dikarya</taxon>
        <taxon>Ascomycota</taxon>
        <taxon>Pezizomycotina</taxon>
        <taxon>Eurotiomycetes</taxon>
        <taxon>Eurotiomycetidae</taxon>
        <taxon>Eurotiales</taxon>
        <taxon>Aspergillaceae</taxon>
        <taxon>Aspergillus</taxon>
        <taxon>Aspergillus subgen. Circumdati</taxon>
    </lineage>
</organism>
<evidence type="ECO:0000256" key="1">
    <source>
        <dbReference type="SAM" id="MobiDB-lite"/>
    </source>
</evidence>
<sequence>MCVLAATVEIGGQPQLVWCLSIPPSPAVKHIRTRFSARDKTSVDSLPSVSSFTIPVVVQPSSQRYIFALGKSFPSGAKFRAQPNHAISSGITGMFSASPCAKAKRRALLLSVHDKEMIPMYSLVGLVLIAFPGPKDEGRGLIATACDRRSGRMPRPDLTGPSRVGPIGRDQIILRAAKALSPTTHDARAIVTRAGLELCSPLPLQPQRLTALPCNVTGSCCSLDPPGSKLSPRVRLVTASYAVKDIRVFTERRQGSNDAEPTAWMWSPTIPPHKSPACS</sequence>
<feature type="compositionally biased region" description="Pro residues" evidence="1">
    <location>
        <begin position="269"/>
        <end position="279"/>
    </location>
</feature>
<name>A0AAJ8BYN4_ASPNG</name>
<protein>
    <submittedName>
        <fullName evidence="2">Uncharacterized protein</fullName>
    </submittedName>
</protein>
<reference evidence="2" key="2">
    <citation type="submission" date="2025-08" db="UniProtKB">
        <authorList>
            <consortium name="RefSeq"/>
        </authorList>
    </citation>
    <scope>IDENTIFICATION</scope>
</reference>
<dbReference type="RefSeq" id="XP_059606113.1">
    <property type="nucleotide sequence ID" value="XM_059748209.1"/>
</dbReference>
<gene>
    <name evidence="2" type="ORF">An07g01210</name>
</gene>
<dbReference type="AlphaFoldDB" id="A0AAJ8BYN4"/>
<evidence type="ECO:0000313" key="2">
    <source>
        <dbReference type="RefSeq" id="XP_059606113.1"/>
    </source>
</evidence>
<accession>A0AAJ8BYN4</accession>
<proteinExistence type="predicted"/>